<accession>A0A915BLW6</accession>
<dbReference type="WBParaSite" id="PgR046_g050_t01">
    <property type="protein sequence ID" value="PgR046_g050_t01"/>
    <property type="gene ID" value="PgR046_g050"/>
</dbReference>
<feature type="compositionally biased region" description="Basic and acidic residues" evidence="2">
    <location>
        <begin position="796"/>
        <end position="812"/>
    </location>
</feature>
<feature type="region of interest" description="Disordered" evidence="2">
    <location>
        <begin position="383"/>
        <end position="403"/>
    </location>
</feature>
<evidence type="ECO:0000313" key="4">
    <source>
        <dbReference type="WBParaSite" id="PgR046_g050_t01"/>
    </source>
</evidence>
<reference evidence="4" key="1">
    <citation type="submission" date="2022-11" db="UniProtKB">
        <authorList>
            <consortium name="WormBaseParasite"/>
        </authorList>
    </citation>
    <scope>IDENTIFICATION</scope>
</reference>
<feature type="region of interest" description="Disordered" evidence="2">
    <location>
        <begin position="787"/>
        <end position="899"/>
    </location>
</feature>
<sequence>ECGVRGIVCRCKSRARSSHAGMLDLPEVVHSVPSLTPRNDQILFAEKRLEGIIRYLKQELDDNLEILENIRGNNQRLKNDIARYENRINEQNVQCQQYESHNADLREKKRSYLERLKAVSILVSQQNFDAGNWGIVLDEISFVSRELWDFLRRSITAERTAIKMEAAEEDKFAVDIEPMLRTRKELREQLHDAMIMYESQRSQIRLTEENLSRLGKIIDVYDAELWQLNDVKSDLQLQIYKLEQILRKNAQREKQPYYKISKINNGSGYDGGSYADSSQKQQKSSGNAQKSHKRGTPTSRWAVESRSVRQFGSKAPQGKTGVEASKELFDSSKDIAAMTRGLPVDVQATLHSGSDAVPSAFSEISESDLATPTARVKMNDGESEICSSNAKNRDTAQNSSSSKVGLMERDVDVQDFCECQSVSGRTAVTRSSDTYFSPTKLSVDYQRGEISTKAKDEAEDASVKGSVLDSSYNNYKSINEATSSQFWHRKRPEIQKTSKVEKCGSVEGPAESLNSSSELVWASGTTAPGSYSPLVEKILGGRIIQRSIEDAETRTSTINKTDGMNENLPECSSNEEDSSEKKRELPDYSTLIQPAISSDGRTAQSPEQSDLSSHRGILESGNSNKESTLNTSTSNYTSATTSEVDSYDSNYGIPPQMRRTSSQSSFFEEPSYLNDDSNDRSQELLHVPHWKMLTNDDVNAGNDYRPIAETSMDSDTQSSTTSDDLCEEFSLPTSAVRSSINGGHITEQKPSKTIASVELTKAQSPEESLLDYVPQQIKRTKVMHNFELGSGSGMESDSRNYGRVRDSSDHESFMTASPTHCTSDRSDSSSMSPVPDHSPHSMLEDIGSRGSDERSGRESFNITSNISYQSESSDSSMDDNISNDESKYERISGGQVRLSRNRSEEITNNSSRMTISTNSEVQRLNQAQNQMRIAAKSSELAVEL</sequence>
<feature type="region of interest" description="Disordered" evidence="2">
    <location>
        <begin position="554"/>
        <end position="679"/>
    </location>
</feature>
<evidence type="ECO:0000313" key="3">
    <source>
        <dbReference type="Proteomes" id="UP000887569"/>
    </source>
</evidence>
<feature type="compositionally biased region" description="Low complexity" evidence="2">
    <location>
        <begin position="864"/>
        <end position="880"/>
    </location>
</feature>
<feature type="region of interest" description="Disordered" evidence="2">
    <location>
        <begin position="271"/>
        <end position="324"/>
    </location>
</feature>
<feature type="compositionally biased region" description="Polar residues" evidence="2">
    <location>
        <begin position="279"/>
        <end position="289"/>
    </location>
</feature>
<keyword evidence="3" id="KW-1185">Reference proteome</keyword>
<feature type="coiled-coil region" evidence="1">
    <location>
        <begin position="60"/>
        <end position="115"/>
    </location>
</feature>
<feature type="compositionally biased region" description="Polar residues" evidence="2">
    <location>
        <begin position="554"/>
        <end position="564"/>
    </location>
</feature>
<protein>
    <submittedName>
        <fullName evidence="4">Uncharacterized protein</fullName>
    </submittedName>
</protein>
<dbReference type="Proteomes" id="UP000887569">
    <property type="component" value="Unplaced"/>
</dbReference>
<feature type="compositionally biased region" description="Low complexity" evidence="2">
    <location>
        <begin position="710"/>
        <end position="723"/>
    </location>
</feature>
<feature type="compositionally biased region" description="Polar residues" evidence="2">
    <location>
        <begin position="385"/>
        <end position="403"/>
    </location>
</feature>
<feature type="region of interest" description="Disordered" evidence="2">
    <location>
        <begin position="694"/>
        <end position="724"/>
    </location>
</feature>
<evidence type="ECO:0000256" key="1">
    <source>
        <dbReference type="SAM" id="Coils"/>
    </source>
</evidence>
<feature type="compositionally biased region" description="Polar residues" evidence="2">
    <location>
        <begin position="590"/>
        <end position="611"/>
    </location>
</feature>
<feature type="compositionally biased region" description="Basic and acidic residues" evidence="2">
    <location>
        <begin position="837"/>
        <end position="857"/>
    </location>
</feature>
<keyword evidence="1" id="KW-0175">Coiled coil</keyword>
<proteinExistence type="predicted"/>
<name>A0A915BLW6_PARUN</name>
<organism evidence="3 4">
    <name type="scientific">Parascaris univalens</name>
    <name type="common">Nematode worm</name>
    <dbReference type="NCBI Taxonomy" id="6257"/>
    <lineage>
        <taxon>Eukaryota</taxon>
        <taxon>Metazoa</taxon>
        <taxon>Ecdysozoa</taxon>
        <taxon>Nematoda</taxon>
        <taxon>Chromadorea</taxon>
        <taxon>Rhabditida</taxon>
        <taxon>Spirurina</taxon>
        <taxon>Ascaridomorpha</taxon>
        <taxon>Ascaridoidea</taxon>
        <taxon>Ascarididae</taxon>
        <taxon>Parascaris</taxon>
    </lineage>
</organism>
<dbReference type="AlphaFoldDB" id="A0A915BLW6"/>
<feature type="compositionally biased region" description="Low complexity" evidence="2">
    <location>
        <begin position="627"/>
        <end position="642"/>
    </location>
</feature>
<evidence type="ECO:0000256" key="2">
    <source>
        <dbReference type="SAM" id="MobiDB-lite"/>
    </source>
</evidence>